<keyword evidence="2" id="KW-1185">Reference proteome</keyword>
<accession>R7Q7T6</accession>
<name>R7Q7T6_CHOCR</name>
<proteinExistence type="predicted"/>
<dbReference type="GeneID" id="17321616"/>
<sequence>MASLALCATVSRSHKIKHSDSGRLRIQCPSQECPYTVNAQPDRRANNGLWKMGKLNLTYSCDAITGKRKRKPLAVC</sequence>
<dbReference type="Gramene" id="CDF34089">
    <property type="protein sequence ID" value="CDF34089"/>
    <property type="gene ID" value="CHC_T00002662001"/>
</dbReference>
<evidence type="ECO:0008006" key="3">
    <source>
        <dbReference type="Google" id="ProtNLM"/>
    </source>
</evidence>
<dbReference type="RefSeq" id="XP_005713908.1">
    <property type="nucleotide sequence ID" value="XM_005713851.1"/>
</dbReference>
<protein>
    <recommendedName>
        <fullName evidence="3">Transposase MuDR plant domain-containing protein</fullName>
    </recommendedName>
</protein>
<organism evidence="1 2">
    <name type="scientific">Chondrus crispus</name>
    <name type="common">Carrageen Irish moss</name>
    <name type="synonym">Polymorpha crispa</name>
    <dbReference type="NCBI Taxonomy" id="2769"/>
    <lineage>
        <taxon>Eukaryota</taxon>
        <taxon>Rhodophyta</taxon>
        <taxon>Florideophyceae</taxon>
        <taxon>Rhodymeniophycidae</taxon>
        <taxon>Gigartinales</taxon>
        <taxon>Gigartinaceae</taxon>
        <taxon>Chondrus</taxon>
    </lineage>
</organism>
<dbReference type="AlphaFoldDB" id="R7Q7T6"/>
<dbReference type="PhylomeDB" id="R7Q7T6"/>
<dbReference type="EMBL" id="HG001672">
    <property type="protein sequence ID" value="CDF34089.1"/>
    <property type="molecule type" value="Genomic_DNA"/>
</dbReference>
<reference evidence="2" key="1">
    <citation type="journal article" date="2013" name="Proc. Natl. Acad. Sci. U.S.A.">
        <title>Genome structure and metabolic features in the red seaweed Chondrus crispus shed light on evolution of the Archaeplastida.</title>
        <authorList>
            <person name="Collen J."/>
            <person name="Porcel B."/>
            <person name="Carre W."/>
            <person name="Ball S.G."/>
            <person name="Chaparro C."/>
            <person name="Tonon T."/>
            <person name="Barbeyron T."/>
            <person name="Michel G."/>
            <person name="Noel B."/>
            <person name="Valentin K."/>
            <person name="Elias M."/>
            <person name="Artiguenave F."/>
            <person name="Arun A."/>
            <person name="Aury J.M."/>
            <person name="Barbosa-Neto J.F."/>
            <person name="Bothwell J.H."/>
            <person name="Bouget F.Y."/>
            <person name="Brillet L."/>
            <person name="Cabello-Hurtado F."/>
            <person name="Capella-Gutierrez S."/>
            <person name="Charrier B."/>
            <person name="Cladiere L."/>
            <person name="Cock J.M."/>
            <person name="Coelho S.M."/>
            <person name="Colleoni C."/>
            <person name="Czjzek M."/>
            <person name="Da Silva C."/>
            <person name="Delage L."/>
            <person name="Denoeud F."/>
            <person name="Deschamps P."/>
            <person name="Dittami S.M."/>
            <person name="Gabaldon T."/>
            <person name="Gachon C.M."/>
            <person name="Groisillier A."/>
            <person name="Herve C."/>
            <person name="Jabbari K."/>
            <person name="Katinka M."/>
            <person name="Kloareg B."/>
            <person name="Kowalczyk N."/>
            <person name="Labadie K."/>
            <person name="Leblanc C."/>
            <person name="Lopez P.J."/>
            <person name="McLachlan D.H."/>
            <person name="Meslet-Cladiere L."/>
            <person name="Moustafa A."/>
            <person name="Nehr Z."/>
            <person name="Nyvall Collen P."/>
            <person name="Panaud O."/>
            <person name="Partensky F."/>
            <person name="Poulain J."/>
            <person name="Rensing S.A."/>
            <person name="Rousvoal S."/>
            <person name="Samson G."/>
            <person name="Symeonidi A."/>
            <person name="Weissenbach J."/>
            <person name="Zambounis A."/>
            <person name="Wincker P."/>
            <person name="Boyen C."/>
        </authorList>
    </citation>
    <scope>NUCLEOTIDE SEQUENCE [LARGE SCALE GENOMIC DNA]</scope>
    <source>
        <strain evidence="2">cv. Stackhouse</strain>
    </source>
</reference>
<gene>
    <name evidence="1" type="ORF">CHC_T00002662001</name>
</gene>
<evidence type="ECO:0000313" key="1">
    <source>
        <dbReference type="EMBL" id="CDF34089.1"/>
    </source>
</evidence>
<dbReference type="KEGG" id="ccp:CHC_T00002662001"/>
<dbReference type="Proteomes" id="UP000012073">
    <property type="component" value="Unassembled WGS sequence"/>
</dbReference>
<evidence type="ECO:0000313" key="2">
    <source>
        <dbReference type="Proteomes" id="UP000012073"/>
    </source>
</evidence>